<organism evidence="2 3">
    <name type="scientific">Guptibacillus hwajinpoensis</name>
    <dbReference type="NCBI Taxonomy" id="208199"/>
    <lineage>
        <taxon>Bacteria</taxon>
        <taxon>Bacillati</taxon>
        <taxon>Bacillota</taxon>
        <taxon>Bacilli</taxon>
        <taxon>Bacillales</taxon>
        <taxon>Guptibacillaceae</taxon>
        <taxon>Guptibacillus</taxon>
    </lineage>
</organism>
<keyword evidence="3" id="KW-1185">Reference proteome</keyword>
<proteinExistence type="predicted"/>
<evidence type="ECO:0000259" key="1">
    <source>
        <dbReference type="SMART" id="SM00835"/>
    </source>
</evidence>
<name>A0ABU0K3N2_9BACL</name>
<dbReference type="SMART" id="SM00835">
    <property type="entry name" value="Cupin_1"/>
    <property type="match status" value="1"/>
</dbReference>
<sequence length="196" mass="22244">MTSPVSGYITDNRNLVEGGKPNFFYNIEDNLLFERDPENLIYLLSSQQMPAMIGGSLGDLRMSKGSIREPHWHTNAWELVYLVSGSATVGILNPNDDKLLKYKLKKAGETVFIPMGYWHYISAESDNTQLLLFFNNDRFQTQDGSTMLTETPLEVYEQSYNIDPKKMKEALKPLKGQGAVVIGPPPPLSRKRRSWI</sequence>
<dbReference type="InterPro" id="IPR006045">
    <property type="entry name" value="Cupin_1"/>
</dbReference>
<gene>
    <name evidence="2" type="ORF">QO000_002959</name>
</gene>
<evidence type="ECO:0000313" key="2">
    <source>
        <dbReference type="EMBL" id="MDQ0483975.1"/>
    </source>
</evidence>
<dbReference type="InterPro" id="IPR014710">
    <property type="entry name" value="RmlC-like_jellyroll"/>
</dbReference>
<protein>
    <submittedName>
        <fullName evidence="2">Oxalate decarboxylase/phosphoglucose isomerase-like protein (Cupin superfamily)</fullName>
    </submittedName>
</protein>
<dbReference type="Gene3D" id="2.60.120.10">
    <property type="entry name" value="Jelly Rolls"/>
    <property type="match status" value="1"/>
</dbReference>
<dbReference type="EMBL" id="JAUSWM010000005">
    <property type="protein sequence ID" value="MDQ0483975.1"/>
    <property type="molecule type" value="Genomic_DNA"/>
</dbReference>
<dbReference type="Pfam" id="PF00190">
    <property type="entry name" value="Cupin_1"/>
    <property type="match status" value="1"/>
</dbReference>
<reference evidence="2" key="1">
    <citation type="submission" date="2023-07" db="EMBL/GenBank/DDBJ databases">
        <title>Genomic Encyclopedia of Type Strains, Phase IV (KMG-IV): sequencing the most valuable type-strain genomes for metagenomic binning, comparative biology and taxonomic classification.</title>
        <authorList>
            <person name="Goeker M."/>
        </authorList>
    </citation>
    <scope>NUCLEOTIDE SEQUENCE [LARGE SCALE GENOMIC DNA]</scope>
    <source>
        <strain evidence="2">JSM 076093</strain>
    </source>
</reference>
<dbReference type="RefSeq" id="WP_301552632.1">
    <property type="nucleotide sequence ID" value="NZ_JAQRMZ010000009.1"/>
</dbReference>
<feature type="domain" description="Cupin type-1" evidence="1">
    <location>
        <begin position="31"/>
        <end position="168"/>
    </location>
</feature>
<comment type="caution">
    <text evidence="2">The sequence shown here is derived from an EMBL/GenBank/DDBJ whole genome shotgun (WGS) entry which is preliminary data.</text>
</comment>
<dbReference type="CDD" id="cd20306">
    <property type="entry name" value="cupin_OxDC-like"/>
    <property type="match status" value="1"/>
</dbReference>
<dbReference type="Proteomes" id="UP001226720">
    <property type="component" value="Unassembled WGS sequence"/>
</dbReference>
<dbReference type="GeneID" id="301328283"/>
<dbReference type="SUPFAM" id="SSF51182">
    <property type="entry name" value="RmlC-like cupins"/>
    <property type="match status" value="1"/>
</dbReference>
<dbReference type="InterPro" id="IPR011051">
    <property type="entry name" value="RmlC_Cupin_sf"/>
</dbReference>
<accession>A0ABU0K3N2</accession>
<evidence type="ECO:0000313" key="3">
    <source>
        <dbReference type="Proteomes" id="UP001226720"/>
    </source>
</evidence>